<keyword evidence="3" id="KW-0633">Potassium transport</keyword>
<dbReference type="SUPFAM" id="SSF54695">
    <property type="entry name" value="POZ domain"/>
    <property type="match status" value="1"/>
</dbReference>
<name>A0A814PAP6_9BILA</name>
<keyword evidence="2" id="KW-0813">Transport</keyword>
<keyword evidence="7" id="KW-0630">Potassium</keyword>
<evidence type="ECO:0000256" key="10">
    <source>
        <dbReference type="ARBA" id="ARBA00023136"/>
    </source>
</evidence>
<dbReference type="FunFam" id="3.30.710.10:FF:000157">
    <property type="entry name" value="Potassium channel"/>
    <property type="match status" value="1"/>
</dbReference>
<evidence type="ECO:0000259" key="14">
    <source>
        <dbReference type="SMART" id="SM00225"/>
    </source>
</evidence>
<evidence type="ECO:0000313" key="15">
    <source>
        <dbReference type="EMBL" id="CAF0897400.1"/>
    </source>
</evidence>
<dbReference type="OrthoDB" id="415460at2759"/>
<dbReference type="InterPro" id="IPR011333">
    <property type="entry name" value="SKP1/BTB/POZ_sf"/>
</dbReference>
<evidence type="ECO:0000256" key="7">
    <source>
        <dbReference type="ARBA" id="ARBA00022958"/>
    </source>
</evidence>
<evidence type="ECO:0000256" key="2">
    <source>
        <dbReference type="ARBA" id="ARBA00022448"/>
    </source>
</evidence>
<keyword evidence="11" id="KW-0407">Ion channel</keyword>
<keyword evidence="6" id="KW-0851">Voltage-gated channel</keyword>
<dbReference type="PRINTS" id="PR00169">
    <property type="entry name" value="KCHANNEL"/>
</dbReference>
<dbReference type="GO" id="GO:0008076">
    <property type="term" value="C:voltage-gated potassium channel complex"/>
    <property type="evidence" value="ECO:0007669"/>
    <property type="project" value="InterPro"/>
</dbReference>
<evidence type="ECO:0000256" key="11">
    <source>
        <dbReference type="ARBA" id="ARBA00023303"/>
    </source>
</evidence>
<dbReference type="Gene3D" id="3.30.710.10">
    <property type="entry name" value="Potassium Channel Kv1.1, Chain A"/>
    <property type="match status" value="1"/>
</dbReference>
<evidence type="ECO:0000313" key="17">
    <source>
        <dbReference type="EMBL" id="CAF3678688.1"/>
    </source>
</evidence>
<evidence type="ECO:0000313" key="16">
    <source>
        <dbReference type="EMBL" id="CAF1102135.1"/>
    </source>
</evidence>
<evidence type="ECO:0000313" key="18">
    <source>
        <dbReference type="EMBL" id="CAF3866970.1"/>
    </source>
</evidence>
<feature type="transmembrane region" description="Helical" evidence="13">
    <location>
        <begin position="167"/>
        <end position="185"/>
    </location>
</feature>
<evidence type="ECO:0000256" key="13">
    <source>
        <dbReference type="SAM" id="Phobius"/>
    </source>
</evidence>
<dbReference type="GO" id="GO:0051260">
    <property type="term" value="P:protein homooligomerization"/>
    <property type="evidence" value="ECO:0007669"/>
    <property type="project" value="InterPro"/>
</dbReference>
<keyword evidence="8 13" id="KW-1133">Transmembrane helix</keyword>
<feature type="compositionally biased region" description="Acidic residues" evidence="12">
    <location>
        <begin position="493"/>
        <end position="505"/>
    </location>
</feature>
<dbReference type="EMBL" id="CAJOBA010003342">
    <property type="protein sequence ID" value="CAF3678688.1"/>
    <property type="molecule type" value="Genomic_DNA"/>
</dbReference>
<feature type="transmembrane region" description="Helical" evidence="13">
    <location>
        <begin position="397"/>
        <end position="418"/>
    </location>
</feature>
<dbReference type="SMART" id="SM00225">
    <property type="entry name" value="BTB"/>
    <property type="match status" value="1"/>
</dbReference>
<dbReference type="Proteomes" id="UP000681722">
    <property type="component" value="Unassembled WGS sequence"/>
</dbReference>
<evidence type="ECO:0000256" key="5">
    <source>
        <dbReference type="ARBA" id="ARBA00022826"/>
    </source>
</evidence>
<dbReference type="SUPFAM" id="SSF81324">
    <property type="entry name" value="Voltage-gated potassium channels"/>
    <property type="match status" value="1"/>
</dbReference>
<dbReference type="InterPro" id="IPR027359">
    <property type="entry name" value="Volt_channel_dom_sf"/>
</dbReference>
<dbReference type="Gene3D" id="1.10.287.70">
    <property type="match status" value="1"/>
</dbReference>
<dbReference type="PANTHER" id="PTHR11537:SF113">
    <property type="entry name" value="POTASSIUM VOLTAGE-GATED CHANNEL PROTEIN SHAKER"/>
    <property type="match status" value="1"/>
</dbReference>
<dbReference type="InterPro" id="IPR000210">
    <property type="entry name" value="BTB/POZ_dom"/>
</dbReference>
<feature type="compositionally biased region" description="Basic and acidic residues" evidence="12">
    <location>
        <begin position="473"/>
        <end position="482"/>
    </location>
</feature>
<keyword evidence="5" id="KW-0631">Potassium channel</keyword>
<evidence type="ECO:0000313" key="19">
    <source>
        <dbReference type="Proteomes" id="UP000663829"/>
    </source>
</evidence>
<protein>
    <recommendedName>
        <fullName evidence="14">BTB domain-containing protein</fullName>
    </recommendedName>
</protein>
<sequence length="520" mass="60443">MMKNILNSSEIINIQQVANRETKRKERLINAASTQKRIIINVSGRRFETHKTTLDSYPNTLLGNHRKRKPYYDKVHNEYFFDRHQASFHSILYYYQSKGRLRRPQFVPLDTFLEEVTFFELGSEILNKIRSDENIKDVEKIKLPRNRFRRHLWANMEYPQYSITAKIINIVSILMIFLSCIAFALETLPQYSDYYEKICRQEDELLTNESLRLNLTISYPICTALFYSPFFIIQTITVAFFTIEFLLRFISAPSYCDFIKSILNWIDLVAIIPYYVALGIDLSQRNLDAIQTSAYVGLRLLRIVRFTRVLKIYRVFRSFKTLRVLASAVKESLPDIFILISSLTILGFLFGAAVYFAENSSNGGMFDSIPKATYWGIITITSTGYGDIYPITAIGRIFASLCAVFGTATIGMLVSVLVDRYQRVFTRKLYIKEHDESIELDEYADDDDEKTHAGLEPDWHNKLRNSVNAVDPDARTRKEQEMMKYSGQGNESYEQDQDEVDDNLQENDFSTNIKSQVFIL</sequence>
<evidence type="ECO:0000256" key="6">
    <source>
        <dbReference type="ARBA" id="ARBA00022882"/>
    </source>
</evidence>
<evidence type="ECO:0000256" key="4">
    <source>
        <dbReference type="ARBA" id="ARBA00022692"/>
    </source>
</evidence>
<feature type="region of interest" description="Disordered" evidence="12">
    <location>
        <begin position="473"/>
        <end position="507"/>
    </location>
</feature>
<evidence type="ECO:0000256" key="1">
    <source>
        <dbReference type="ARBA" id="ARBA00004141"/>
    </source>
</evidence>
<dbReference type="EMBL" id="CAJNOQ010005538">
    <property type="protein sequence ID" value="CAF1102135.1"/>
    <property type="molecule type" value="Genomic_DNA"/>
</dbReference>
<evidence type="ECO:0000256" key="12">
    <source>
        <dbReference type="SAM" id="MobiDB-lite"/>
    </source>
</evidence>
<comment type="caution">
    <text evidence="16">The sequence shown here is derived from an EMBL/GenBank/DDBJ whole genome shotgun (WGS) entry which is preliminary data.</text>
</comment>
<feature type="transmembrane region" description="Helical" evidence="13">
    <location>
        <begin position="224"/>
        <end position="250"/>
    </location>
</feature>
<dbReference type="Pfam" id="PF02214">
    <property type="entry name" value="BTB_2"/>
    <property type="match status" value="1"/>
</dbReference>
<dbReference type="Proteomes" id="UP000663829">
    <property type="component" value="Unassembled WGS sequence"/>
</dbReference>
<evidence type="ECO:0000256" key="8">
    <source>
        <dbReference type="ARBA" id="ARBA00022989"/>
    </source>
</evidence>
<dbReference type="PRINTS" id="PR01496">
    <property type="entry name" value="SHAKERCHANEL"/>
</dbReference>
<gene>
    <name evidence="16" type="ORF">GPM918_LOCUS18803</name>
    <name evidence="15" type="ORF">OVA965_LOCUS9445</name>
    <name evidence="18" type="ORF">SRO942_LOCUS18798</name>
    <name evidence="17" type="ORF">TMI583_LOCUS9444</name>
</gene>
<keyword evidence="4 13" id="KW-0812">Transmembrane</keyword>
<keyword evidence="19" id="KW-1185">Reference proteome</keyword>
<organism evidence="16 19">
    <name type="scientific">Didymodactylos carnosus</name>
    <dbReference type="NCBI Taxonomy" id="1234261"/>
    <lineage>
        <taxon>Eukaryota</taxon>
        <taxon>Metazoa</taxon>
        <taxon>Spiralia</taxon>
        <taxon>Gnathifera</taxon>
        <taxon>Rotifera</taxon>
        <taxon>Eurotatoria</taxon>
        <taxon>Bdelloidea</taxon>
        <taxon>Philodinida</taxon>
        <taxon>Philodinidae</taxon>
        <taxon>Didymodactylos</taxon>
    </lineage>
</organism>
<evidence type="ECO:0000256" key="9">
    <source>
        <dbReference type="ARBA" id="ARBA00023065"/>
    </source>
</evidence>
<reference evidence="16" key="1">
    <citation type="submission" date="2021-02" db="EMBL/GenBank/DDBJ databases">
        <authorList>
            <person name="Nowell W R."/>
        </authorList>
    </citation>
    <scope>NUCLEOTIDE SEQUENCE</scope>
</reference>
<feature type="domain" description="BTB" evidence="14">
    <location>
        <begin position="36"/>
        <end position="136"/>
    </location>
</feature>
<comment type="subcellular location">
    <subcellularLocation>
        <location evidence="1">Membrane</location>
        <topology evidence="1">Multi-pass membrane protein</topology>
    </subcellularLocation>
</comment>
<accession>A0A814PAP6</accession>
<keyword evidence="9" id="KW-0406">Ion transport</keyword>
<dbReference type="InterPro" id="IPR005821">
    <property type="entry name" value="Ion_trans_dom"/>
</dbReference>
<dbReference type="EMBL" id="CAJOBC010005537">
    <property type="protein sequence ID" value="CAF3866970.1"/>
    <property type="molecule type" value="Genomic_DNA"/>
</dbReference>
<dbReference type="EMBL" id="CAJNOK010003340">
    <property type="protein sequence ID" value="CAF0897400.1"/>
    <property type="molecule type" value="Genomic_DNA"/>
</dbReference>
<dbReference type="InterPro" id="IPR003972">
    <property type="entry name" value="K_chnl_volt-dep_Kv1"/>
</dbReference>
<proteinExistence type="predicted"/>
<dbReference type="Proteomes" id="UP000677228">
    <property type="component" value="Unassembled WGS sequence"/>
</dbReference>
<keyword evidence="10 13" id="KW-0472">Membrane</keyword>
<dbReference type="InterPro" id="IPR003131">
    <property type="entry name" value="T1-type_BTB"/>
</dbReference>
<dbReference type="GO" id="GO:0005251">
    <property type="term" value="F:delayed rectifier potassium channel activity"/>
    <property type="evidence" value="ECO:0007669"/>
    <property type="project" value="TreeGrafter"/>
</dbReference>
<feature type="transmembrane region" description="Helical" evidence="13">
    <location>
        <begin position="336"/>
        <end position="357"/>
    </location>
</feature>
<evidence type="ECO:0000256" key="3">
    <source>
        <dbReference type="ARBA" id="ARBA00022538"/>
    </source>
</evidence>
<dbReference type="InterPro" id="IPR028325">
    <property type="entry name" value="VG_K_chnl"/>
</dbReference>
<dbReference type="PANTHER" id="PTHR11537">
    <property type="entry name" value="VOLTAGE-GATED POTASSIUM CHANNEL"/>
    <property type="match status" value="1"/>
</dbReference>
<dbReference type="Gene3D" id="1.20.120.350">
    <property type="entry name" value="Voltage-gated potassium channels. Chain C"/>
    <property type="match status" value="1"/>
</dbReference>
<dbReference type="Proteomes" id="UP000682733">
    <property type="component" value="Unassembled WGS sequence"/>
</dbReference>
<dbReference type="Pfam" id="PF00520">
    <property type="entry name" value="Ion_trans"/>
    <property type="match status" value="1"/>
</dbReference>
<dbReference type="GO" id="GO:0001508">
    <property type="term" value="P:action potential"/>
    <property type="evidence" value="ECO:0007669"/>
    <property type="project" value="TreeGrafter"/>
</dbReference>
<dbReference type="AlphaFoldDB" id="A0A814PAP6"/>